<keyword evidence="9 13" id="KW-0496">Mitochondrion</keyword>
<dbReference type="GO" id="GO:0000287">
    <property type="term" value="F:magnesium ion binding"/>
    <property type="evidence" value="ECO:0007669"/>
    <property type="project" value="UniProtKB-UniRule"/>
</dbReference>
<dbReference type="EMBL" id="OE001288">
    <property type="protein sequence ID" value="CAD7456452.1"/>
    <property type="molecule type" value="Genomic_DNA"/>
</dbReference>
<dbReference type="SUPFAM" id="SSF56059">
    <property type="entry name" value="Glutathione synthetase ATP-binding domain-like"/>
    <property type="match status" value="2"/>
</dbReference>
<keyword evidence="6 13" id="KW-0067">ATP-binding</keyword>
<keyword evidence="3 13" id="KW-0436">Ligase</keyword>
<dbReference type="InterPro" id="IPR005811">
    <property type="entry name" value="SUCC_ACL_C"/>
</dbReference>
<dbReference type="FunFam" id="3.30.1490.20:FF:000004">
    <property type="entry name" value="Succinate--CoA ligase [ADP-forming] subunit beta, mitochondrial"/>
    <property type="match status" value="1"/>
</dbReference>
<dbReference type="EC" id="6.2.1.5" evidence="13"/>
<dbReference type="FunFam" id="3.30.470.20:FF:000002">
    <property type="entry name" value="Succinate--CoA ligase [ADP-forming] subunit beta"/>
    <property type="match status" value="1"/>
</dbReference>
<evidence type="ECO:0000256" key="7">
    <source>
        <dbReference type="ARBA" id="ARBA00022842"/>
    </source>
</evidence>
<dbReference type="InterPro" id="IPR016102">
    <property type="entry name" value="Succinyl-CoA_synth-like"/>
</dbReference>
<proteinExistence type="inferred from homology"/>
<keyword evidence="4 13" id="KW-0479">Metal-binding</keyword>
<dbReference type="HAMAP" id="MF_03220">
    <property type="entry name" value="Succ_CoA_betaA_euk"/>
    <property type="match status" value="1"/>
</dbReference>
<dbReference type="InterPro" id="IPR011761">
    <property type="entry name" value="ATP-grasp"/>
</dbReference>
<sequence length="667" mass="73535">MATLLYRGRNIAEALVRKNGPKLLAAAAPSITHQQQRNLNVHEYVSYTLLQEAGIPVPNFGVAKSKEEAGEIARKLNVKDIVLKAQVLAGGRGKGHFKNGLKGGVRMVYTPEEAEELAAKMIGQLLVTKQTGEKGRICNSVMVTERKFPRKEFYFAYMMERAFSVSLVSHARGPPDGWQRANIDSAWLKERSETPVRLSVWCIPCLCLWLPELLRRRRWPRKPEEAEGIAGKMIGQYLVTKQTGEEGRICCRVLVSERKDPKQEFYFSVMLERSFGGPVLIASSQGGINIEEVAAENPDAIIYEPIDISTGISKEQALKIADQVGLGDKRDQTAEILLRLYNLFLAKDALLIEVNPYAEDSSGSYFCLDAKMRFDDNAEYRQQDLFKFRDWTQEDEKEVLAAKHNLNYVALDGKHSVRHPLRCWPPSTTSTTSHLTTPVEVLAAKHNLNYVALDGKHSVRHPWRCWPPSTTSTTSHLTVNTLLDTRGEQINQQCPKTVVHVCAQGKSAVSLERCGCVCAGDIGCLVNGAGLAMATMDIIKYHGGNPANFLDVGGGATAQQVKEAFKIITADPKVYAILVNIFGGIMRCDVIAEGIIAAAKELDLKLPIVCRLQGTNVDDAKVLIASSGLKILACDNLDEAARLAVKLSNIVSLARAAKLDVNFEIPL</sequence>
<evidence type="ECO:0000256" key="3">
    <source>
        <dbReference type="ARBA" id="ARBA00022598"/>
    </source>
</evidence>
<dbReference type="GO" id="GO:0006104">
    <property type="term" value="P:succinyl-CoA metabolic process"/>
    <property type="evidence" value="ECO:0007669"/>
    <property type="project" value="TreeGrafter"/>
</dbReference>
<dbReference type="AlphaFoldDB" id="A0A7R9FP61"/>
<evidence type="ECO:0000256" key="1">
    <source>
        <dbReference type="ARBA" id="ARBA00005064"/>
    </source>
</evidence>
<dbReference type="InterPro" id="IPR005809">
    <property type="entry name" value="Succ_CoA_ligase-like_bsu"/>
</dbReference>
<dbReference type="GO" id="GO:0004776">
    <property type="term" value="F:succinate-CoA ligase (GDP-forming) activity"/>
    <property type="evidence" value="ECO:0007669"/>
    <property type="project" value="UniProtKB-EC"/>
</dbReference>
<reference evidence="15" key="1">
    <citation type="submission" date="2020-11" db="EMBL/GenBank/DDBJ databases">
        <authorList>
            <person name="Tran Van P."/>
        </authorList>
    </citation>
    <scope>NUCLEOTIDE SEQUENCE</scope>
</reference>
<feature type="binding site" evidence="13">
    <location>
        <position position="355"/>
    </location>
    <ligand>
        <name>Mg(2+)</name>
        <dbReference type="ChEBI" id="CHEBI:18420"/>
    </ligand>
</feature>
<dbReference type="Pfam" id="PF08442">
    <property type="entry name" value="ATP-grasp_2"/>
    <property type="match status" value="2"/>
</dbReference>
<evidence type="ECO:0000256" key="6">
    <source>
        <dbReference type="ARBA" id="ARBA00022840"/>
    </source>
</evidence>
<comment type="function">
    <text evidence="13">ATP-specific succinyl-CoA synthetase functions in the citric acid cycle (TCA), coupling the hydrolysis of succinyl-CoA to the synthesis of ATP and thus represents the only step of substrate-level phosphorylation in the TCA. The beta subunit provides nucleotide specificity of the enzyme and binds the substrate succinate, while the binding sites for coenzyme A and phosphate are found in the alpha subunit.</text>
</comment>
<keyword evidence="8" id="KW-0809">Transit peptide</keyword>
<dbReference type="GO" id="GO:0042709">
    <property type="term" value="C:succinate-CoA ligase complex"/>
    <property type="evidence" value="ECO:0007669"/>
    <property type="project" value="TreeGrafter"/>
</dbReference>
<dbReference type="InterPro" id="IPR013815">
    <property type="entry name" value="ATP_grasp_subdomain_1"/>
</dbReference>
<keyword evidence="7 13" id="KW-0460">Magnesium</keyword>
<comment type="catalytic activity">
    <reaction evidence="13">
        <text>succinate + ATP + CoA = succinyl-CoA + ADP + phosphate</text>
        <dbReference type="Rhea" id="RHEA:17661"/>
        <dbReference type="ChEBI" id="CHEBI:30031"/>
        <dbReference type="ChEBI" id="CHEBI:30616"/>
        <dbReference type="ChEBI" id="CHEBI:43474"/>
        <dbReference type="ChEBI" id="CHEBI:57287"/>
        <dbReference type="ChEBI" id="CHEBI:57292"/>
        <dbReference type="ChEBI" id="CHEBI:456216"/>
        <dbReference type="EC" id="6.2.1.5"/>
    </reaction>
</comment>
<feature type="binding site" evidence="13">
    <location>
        <position position="84"/>
    </location>
    <ligand>
        <name>ATP</name>
        <dbReference type="ChEBI" id="CHEBI:30616"/>
    </ligand>
</feature>
<dbReference type="FunFam" id="3.40.50.261:FF:000001">
    <property type="entry name" value="Succinate--CoA ligase [ADP-forming] subunit beta"/>
    <property type="match status" value="1"/>
</dbReference>
<feature type="site" description="Important for substrate specificity" evidence="13">
    <location>
        <position position="80"/>
    </location>
</feature>
<feature type="site" description="Important for substrate specificity" evidence="13">
    <location>
        <position position="148"/>
    </location>
</feature>
<evidence type="ECO:0000256" key="11">
    <source>
        <dbReference type="ARBA" id="ARBA00053833"/>
    </source>
</evidence>
<dbReference type="PROSITE" id="PS50975">
    <property type="entry name" value="ATP_GRASP"/>
    <property type="match status" value="1"/>
</dbReference>
<dbReference type="Pfam" id="PF00549">
    <property type="entry name" value="Ligase_CoA"/>
    <property type="match status" value="1"/>
</dbReference>
<dbReference type="Gene3D" id="3.30.470.20">
    <property type="entry name" value="ATP-grasp fold, B domain"/>
    <property type="match status" value="1"/>
</dbReference>
<name>A0A7R9FP61_9NEOP</name>
<dbReference type="PANTHER" id="PTHR11815">
    <property type="entry name" value="SUCCINYL-COA SYNTHETASE BETA CHAIN"/>
    <property type="match status" value="1"/>
</dbReference>
<accession>A0A7R9FP61</accession>
<dbReference type="SUPFAM" id="SSF52210">
    <property type="entry name" value="Succinyl-CoA synthetase domains"/>
    <property type="match status" value="1"/>
</dbReference>
<dbReference type="HAMAP" id="MF_00558">
    <property type="entry name" value="Succ_CoA_beta"/>
    <property type="match status" value="1"/>
</dbReference>
<dbReference type="PANTHER" id="PTHR11815:SF1">
    <property type="entry name" value="SUCCINATE--COA LIGASE [ADP-FORMING] SUBUNIT BETA, MITOCHONDRIAL"/>
    <property type="match status" value="1"/>
</dbReference>
<comment type="subcellular location">
    <subcellularLocation>
        <location evidence="13">Mitochondrion</location>
    </subcellularLocation>
</comment>
<dbReference type="UniPathway" id="UPA00223">
    <property type="reaction ID" value="UER00999"/>
</dbReference>
<dbReference type="GO" id="GO:0005524">
    <property type="term" value="F:ATP binding"/>
    <property type="evidence" value="ECO:0007669"/>
    <property type="project" value="UniProtKB-UniRule"/>
</dbReference>
<feature type="binding site" evidence="13">
    <location>
        <position position="527"/>
    </location>
    <ligand>
        <name>substrate</name>
        <note>ligand shared with subunit alpha</note>
    </ligand>
</feature>
<evidence type="ECO:0000256" key="5">
    <source>
        <dbReference type="ARBA" id="ARBA00022741"/>
    </source>
</evidence>
<evidence type="ECO:0000256" key="9">
    <source>
        <dbReference type="ARBA" id="ARBA00023128"/>
    </source>
</evidence>
<comment type="catalytic activity">
    <reaction evidence="10">
        <text>GTP + succinate + CoA = succinyl-CoA + GDP + phosphate</text>
        <dbReference type="Rhea" id="RHEA:22120"/>
        <dbReference type="ChEBI" id="CHEBI:30031"/>
        <dbReference type="ChEBI" id="CHEBI:37565"/>
        <dbReference type="ChEBI" id="CHEBI:43474"/>
        <dbReference type="ChEBI" id="CHEBI:57287"/>
        <dbReference type="ChEBI" id="CHEBI:57292"/>
        <dbReference type="ChEBI" id="CHEBI:58189"/>
        <dbReference type="EC" id="6.2.1.4"/>
    </reaction>
</comment>
<comment type="pathway">
    <text evidence="1 13">Carbohydrate metabolism; tricarboxylic acid cycle; succinate from succinyl-CoA (ligase route): step 1/1.</text>
</comment>
<comment type="cofactor">
    <cofactor evidence="13">
        <name>Mg(2+)</name>
        <dbReference type="ChEBI" id="CHEBI:18420"/>
    </cofactor>
    <text evidence="13">Binds 1 Mg(2+) ion per subunit.</text>
</comment>
<gene>
    <name evidence="15" type="ORF">TTEB3V08_LOCUS4480</name>
</gene>
<evidence type="ECO:0000256" key="13">
    <source>
        <dbReference type="HAMAP-Rule" id="MF_03220"/>
    </source>
</evidence>
<comment type="similarity">
    <text evidence="13">Belongs to the succinate/malate CoA ligase beta subunit family. ATP-specific subunit beta subfamily.</text>
</comment>
<feature type="binding site" evidence="13">
    <location>
        <begin position="91"/>
        <end position="93"/>
    </location>
    <ligand>
        <name>ATP</name>
        <dbReference type="ChEBI" id="CHEBI:30616"/>
    </ligand>
</feature>
<keyword evidence="5 13" id="KW-0547">Nucleotide-binding</keyword>
<comment type="function">
    <text evidence="11">GTP-specific succinyl-CoA synthetase functions in the citric acid cycle (TCA), coupling the hydrolysis of succinyl-CoA to the synthesis of GTP and thus represents the only step of substrate-level phosphorylation in the TCA. The beta subunit provides nucleotide specificity of the enzyme and binds the substrate succinate, while the binding sites for coenzyme A and phosphate are found in the alpha subunit.</text>
</comment>
<feature type="binding site" evidence="13">
    <location>
        <begin position="584"/>
        <end position="586"/>
    </location>
    <ligand>
        <name>substrate</name>
        <note>ligand shared with subunit alpha</note>
    </ligand>
</feature>
<evidence type="ECO:0000256" key="10">
    <source>
        <dbReference type="ARBA" id="ARBA00052879"/>
    </source>
</evidence>
<dbReference type="Gene3D" id="3.30.1490.20">
    <property type="entry name" value="ATP-grasp fold, A domain"/>
    <property type="match status" value="1"/>
</dbReference>
<dbReference type="PROSITE" id="PS01217">
    <property type="entry name" value="SUCCINYL_COA_LIG_3"/>
    <property type="match status" value="1"/>
</dbReference>
<dbReference type="GO" id="GO:0006099">
    <property type="term" value="P:tricarboxylic acid cycle"/>
    <property type="evidence" value="ECO:0007669"/>
    <property type="project" value="UniProtKB-UniRule"/>
</dbReference>
<evidence type="ECO:0000256" key="4">
    <source>
        <dbReference type="ARBA" id="ARBA00022723"/>
    </source>
</evidence>
<evidence type="ECO:0000256" key="12">
    <source>
        <dbReference type="ARBA" id="ARBA00063570"/>
    </source>
</evidence>
<keyword evidence="2 13" id="KW-0816">Tricarboxylic acid cycle</keyword>
<evidence type="ECO:0000256" key="2">
    <source>
        <dbReference type="ARBA" id="ARBA00022532"/>
    </source>
</evidence>
<evidence type="ECO:0000259" key="14">
    <source>
        <dbReference type="PROSITE" id="PS50975"/>
    </source>
</evidence>
<organism evidence="15">
    <name type="scientific">Timema tahoe</name>
    <dbReference type="NCBI Taxonomy" id="61484"/>
    <lineage>
        <taxon>Eukaryota</taxon>
        <taxon>Metazoa</taxon>
        <taxon>Ecdysozoa</taxon>
        <taxon>Arthropoda</taxon>
        <taxon>Hexapoda</taxon>
        <taxon>Insecta</taxon>
        <taxon>Pterygota</taxon>
        <taxon>Neoptera</taxon>
        <taxon>Polyneoptera</taxon>
        <taxon>Phasmatodea</taxon>
        <taxon>Timematodea</taxon>
        <taxon>Timematoidea</taxon>
        <taxon>Timematidae</taxon>
        <taxon>Timema</taxon>
    </lineage>
</organism>
<protein>
    <recommendedName>
        <fullName evidence="13">Succinate--CoA ligase [ADP-forming] subunit beta, mitochondrial</fullName>
        <ecNumber evidence="13">6.2.1.5</ecNumber>
    </recommendedName>
    <alternativeName>
        <fullName evidence="13">ATP-specific succinyl-CoA synthetase subunit beta</fullName>
        <shortName evidence="13">A-SCS</shortName>
    </alternativeName>
    <alternativeName>
        <fullName evidence="13">Succinyl-CoA synthetase beta-A chain</fullName>
        <shortName evidence="13">SCS-betaA</shortName>
    </alternativeName>
</protein>
<dbReference type="InterPro" id="IPR013650">
    <property type="entry name" value="ATP-grasp_succ-CoA_synth-type"/>
</dbReference>
<dbReference type="GO" id="GO:0004775">
    <property type="term" value="F:succinate-CoA ligase (ADP-forming) activity"/>
    <property type="evidence" value="ECO:0007669"/>
    <property type="project" value="UniProtKB-UniRule"/>
</dbReference>
<dbReference type="GO" id="GO:0005739">
    <property type="term" value="C:mitochondrion"/>
    <property type="evidence" value="ECO:0007669"/>
    <property type="project" value="UniProtKB-SubCell"/>
</dbReference>
<comment type="subunit">
    <text evidence="13">Heterodimer of an alpha and a beta subunit. The beta subunit determines specificity for ATP.</text>
</comment>
<comment type="subunit">
    <text evidence="12">Heterodimer of an alpha and a beta subunit. The beta subunit determines specificity for GTP.</text>
</comment>
<feature type="domain" description="ATP-grasp" evidence="14">
    <location>
        <begin position="47"/>
        <end position="93"/>
    </location>
</feature>
<feature type="binding site" evidence="13">
    <location>
        <position position="369"/>
    </location>
    <ligand>
        <name>Mg(2+)</name>
        <dbReference type="ChEBI" id="CHEBI:18420"/>
    </ligand>
</feature>
<evidence type="ECO:0000256" key="8">
    <source>
        <dbReference type="ARBA" id="ARBA00022946"/>
    </source>
</evidence>
<dbReference type="InterPro" id="IPR034723">
    <property type="entry name" value="Succ_CoA_betaA_euk"/>
</dbReference>
<dbReference type="Gene3D" id="3.40.50.261">
    <property type="entry name" value="Succinyl-CoA synthetase domains"/>
    <property type="match status" value="1"/>
</dbReference>
<evidence type="ECO:0000313" key="15">
    <source>
        <dbReference type="EMBL" id="CAD7456452.1"/>
    </source>
</evidence>
<dbReference type="InterPro" id="IPR017866">
    <property type="entry name" value="Succ-CoA_synthase_bsu_CS"/>
</dbReference>